<dbReference type="HOGENOM" id="CLU_056986_2_1_6"/>
<accession>A4C9B2</accession>
<dbReference type="InterPro" id="IPR027417">
    <property type="entry name" value="P-loop_NTPase"/>
</dbReference>
<dbReference type="SUPFAM" id="SSF52540">
    <property type="entry name" value="P-loop containing nucleoside triphosphate hydrolases"/>
    <property type="match status" value="1"/>
</dbReference>
<keyword evidence="2" id="KW-1185">Reference proteome</keyword>
<sequence>MSIAKWQLDFLNEYQLPHSYLYQIEPVVQRILNLYQHHRVPKPWLLAINGAQGSGKSTLSAYLVAYFKWEKQKKALVLSLDDYYYSPKQRADVAKHYHPLFRTRGVPGTHDIKQAIADVNALLAKQPCLIPRFDKSQDCVFSQEFWQSVDEPQDVVIFEGWCVGLPAEPANNLLTPVNHFEQTCDADGRFRQLVNQHLAAAYQDLFALFEHLIYLRMSDFNHVLAWRQKQEHKLIAKTGSGLSDEQIQDFIAYFERLTRYALKSLPAKADIIVDVLANHQLALV</sequence>
<dbReference type="AlphaFoldDB" id="A4C9B2"/>
<reference evidence="1 2" key="1">
    <citation type="submission" date="2006-02" db="EMBL/GenBank/DDBJ databases">
        <authorList>
            <person name="Moran M.A."/>
            <person name="Kjelleberg S."/>
            <person name="Egan S."/>
            <person name="Saunders N."/>
            <person name="Thomas T."/>
            <person name="Ferriera S."/>
            <person name="Johnson J."/>
            <person name="Kravitz S."/>
            <person name="Halpern A."/>
            <person name="Remington K."/>
            <person name="Beeson K."/>
            <person name="Tran B."/>
            <person name="Rogers Y.-H."/>
            <person name="Friedman R."/>
            <person name="Venter J.C."/>
        </authorList>
    </citation>
    <scope>NUCLEOTIDE SEQUENCE [LARGE SCALE GENOMIC DNA]</scope>
    <source>
        <strain evidence="1 2">D2</strain>
    </source>
</reference>
<dbReference type="Proteomes" id="UP000006201">
    <property type="component" value="Unassembled WGS sequence"/>
</dbReference>
<gene>
    <name evidence="1" type="ORF">PTD2_09034</name>
</gene>
<evidence type="ECO:0008006" key="3">
    <source>
        <dbReference type="Google" id="ProtNLM"/>
    </source>
</evidence>
<protein>
    <recommendedName>
        <fullName evidence="3">Kinase</fullName>
    </recommendedName>
</protein>
<evidence type="ECO:0000313" key="2">
    <source>
        <dbReference type="Proteomes" id="UP000006201"/>
    </source>
</evidence>
<proteinExistence type="predicted"/>
<dbReference type="Gene3D" id="3.40.50.300">
    <property type="entry name" value="P-loop containing nucleotide triphosphate hydrolases"/>
    <property type="match status" value="1"/>
</dbReference>
<organism evidence="1 2">
    <name type="scientific">Pseudoalteromonas tunicata D2</name>
    <dbReference type="NCBI Taxonomy" id="87626"/>
    <lineage>
        <taxon>Bacteria</taxon>
        <taxon>Pseudomonadati</taxon>
        <taxon>Pseudomonadota</taxon>
        <taxon>Gammaproteobacteria</taxon>
        <taxon>Alteromonadales</taxon>
        <taxon>Pseudoalteromonadaceae</taxon>
        <taxon>Pseudoalteromonas</taxon>
    </lineage>
</organism>
<dbReference type="OrthoDB" id="455474at2"/>
<dbReference type="RefSeq" id="WP_009838438.1">
    <property type="nucleotide sequence ID" value="NZ_AAOH01000003.1"/>
</dbReference>
<dbReference type="eggNOG" id="COG4240">
    <property type="taxonomic scope" value="Bacteria"/>
</dbReference>
<comment type="caution">
    <text evidence="1">The sequence shown here is derived from an EMBL/GenBank/DDBJ whole genome shotgun (WGS) entry which is preliminary data.</text>
</comment>
<dbReference type="EMBL" id="AAOH01000003">
    <property type="protein sequence ID" value="EAR29177.1"/>
    <property type="molecule type" value="Genomic_DNA"/>
</dbReference>
<name>A4C9B2_9GAMM</name>
<evidence type="ECO:0000313" key="1">
    <source>
        <dbReference type="EMBL" id="EAR29177.1"/>
    </source>
</evidence>
<dbReference type="STRING" id="87626.PTD2_09034"/>